<dbReference type="AlphaFoldDB" id="A0A3B0ZRI6"/>
<sequence length="196" mass="22552">MAVNQQWFIPFSRDDITLQMGLDSITAIPTEEDDLPLMVQLAQTPQLQKPGSSLFIPGMNVFQHDCIHLLLGRGLLTMDEAFTTGFTMGSSKKMTTSEHSLYAFLSQYIYPEIYKFTQHELAVFKDGIKLSFISNCMPLDQFNFDDWRDEPIGKIREVVGLEPEYIEAYYAVEKRHYPHSIASQRLLPDEQKLMAF</sequence>
<reference evidence="1" key="1">
    <citation type="submission" date="2018-06" db="EMBL/GenBank/DDBJ databases">
        <authorList>
            <person name="Zhirakovskaya E."/>
        </authorList>
    </citation>
    <scope>NUCLEOTIDE SEQUENCE</scope>
</reference>
<protein>
    <submittedName>
        <fullName evidence="1">Uncharacterized protein</fullName>
    </submittedName>
</protein>
<gene>
    <name evidence="1" type="ORF">MNBD_GAMMA21-2248</name>
</gene>
<organism evidence="1">
    <name type="scientific">hydrothermal vent metagenome</name>
    <dbReference type="NCBI Taxonomy" id="652676"/>
    <lineage>
        <taxon>unclassified sequences</taxon>
        <taxon>metagenomes</taxon>
        <taxon>ecological metagenomes</taxon>
    </lineage>
</organism>
<dbReference type="EMBL" id="UOFR01000036">
    <property type="protein sequence ID" value="VAW96098.1"/>
    <property type="molecule type" value="Genomic_DNA"/>
</dbReference>
<name>A0A3B0ZRI6_9ZZZZ</name>
<evidence type="ECO:0000313" key="1">
    <source>
        <dbReference type="EMBL" id="VAW96098.1"/>
    </source>
</evidence>
<proteinExistence type="predicted"/>
<accession>A0A3B0ZRI6</accession>